<dbReference type="AlphaFoldDB" id="A0A327YG35"/>
<dbReference type="InterPro" id="IPR009702">
    <property type="entry name" value="DUF1284"/>
</dbReference>
<evidence type="ECO:0000313" key="1">
    <source>
        <dbReference type="EMBL" id="RAK19834.1"/>
    </source>
</evidence>
<comment type="caution">
    <text evidence="1">The sequence shown here is derived from an EMBL/GenBank/DDBJ whole genome shotgun (WGS) entry which is preliminary data.</text>
</comment>
<protein>
    <recommendedName>
        <fullName evidence="3">DUF1284 domain-containing protein</fullName>
    </recommendedName>
</protein>
<reference evidence="1 2" key="1">
    <citation type="submission" date="2018-06" db="EMBL/GenBank/DDBJ databases">
        <title>Genomic Encyclopedia of Type Strains, Phase III (KMG-III): the genomes of soil and plant-associated and newly described type strains.</title>
        <authorList>
            <person name="Whitman W."/>
        </authorList>
    </citation>
    <scope>NUCLEOTIDE SEQUENCE [LARGE SCALE GENOMIC DNA]</scope>
    <source>
        <strain evidence="1 2">CGMCC 1.8979</strain>
    </source>
</reference>
<dbReference type="Pfam" id="PF06935">
    <property type="entry name" value="DUF1284"/>
    <property type="match status" value="1"/>
</dbReference>
<dbReference type="OrthoDB" id="121064at2"/>
<dbReference type="EMBL" id="QLMH01000005">
    <property type="protein sequence ID" value="RAK19834.1"/>
    <property type="molecule type" value="Genomic_DNA"/>
</dbReference>
<evidence type="ECO:0000313" key="2">
    <source>
        <dbReference type="Proteomes" id="UP000248555"/>
    </source>
</evidence>
<dbReference type="RefSeq" id="WP_111644896.1">
    <property type="nucleotide sequence ID" value="NZ_QLMH01000005.1"/>
</dbReference>
<accession>A0A327YG35</accession>
<evidence type="ECO:0008006" key="3">
    <source>
        <dbReference type="Google" id="ProtNLM"/>
    </source>
</evidence>
<keyword evidence="2" id="KW-1185">Reference proteome</keyword>
<organism evidence="1 2">
    <name type="scientific">Paranoxybacillus vitaminiphilus</name>
    <dbReference type="NCBI Taxonomy" id="581036"/>
    <lineage>
        <taxon>Bacteria</taxon>
        <taxon>Bacillati</taxon>
        <taxon>Bacillota</taxon>
        <taxon>Bacilli</taxon>
        <taxon>Bacillales</taxon>
        <taxon>Anoxybacillaceae</taxon>
        <taxon>Paranoxybacillus</taxon>
    </lineage>
</organism>
<proteinExistence type="predicted"/>
<sequence length="148" mass="16773">MRTLRGHHLLCVHGFRGMGYSPEFVEKMGEIVEEIRNEEKDFVIKVVVALDDACFTCPHHGEATCEADPDSEEHVTSMDRKVLKHLGIEQNGVYLKSELLKLTARKVHPDDLDHLCQGCSWLQYGVCKEGIANVRAGNIQEKQRCQNL</sequence>
<gene>
    <name evidence="1" type="ORF">B0I26_10516</name>
</gene>
<name>A0A327YG35_9BACL</name>
<dbReference type="Proteomes" id="UP000248555">
    <property type="component" value="Unassembled WGS sequence"/>
</dbReference>